<evidence type="ECO:0000313" key="1">
    <source>
        <dbReference type="EMBL" id="RXH95025.1"/>
    </source>
</evidence>
<dbReference type="Proteomes" id="UP000290289">
    <property type="component" value="Chromosome 7"/>
</dbReference>
<sequence>MASPGFEPETFSLYGSFKIHEDPHWSVVYVDGIVQNGRPKIDDDLGDVPLGTWDGTERSRTSRSVPRLMHLKRIESTVPRDEFWVNFCSASPPWNDSFQIRGTQNYNICISFFVLLVSNRGHLYSLSVLSRPIPFCPVPSAYQTIPQ</sequence>
<dbReference type="EMBL" id="RDQH01000333">
    <property type="protein sequence ID" value="RXH95025.1"/>
    <property type="molecule type" value="Genomic_DNA"/>
</dbReference>
<proteinExistence type="predicted"/>
<protein>
    <submittedName>
        <fullName evidence="1">Uncharacterized protein</fullName>
    </submittedName>
</protein>
<name>A0A498JJ49_MALDO</name>
<accession>A0A498JJ49</accession>
<dbReference type="AlphaFoldDB" id="A0A498JJ49"/>
<gene>
    <name evidence="1" type="ORF">DVH24_024709</name>
</gene>
<evidence type="ECO:0000313" key="2">
    <source>
        <dbReference type="Proteomes" id="UP000290289"/>
    </source>
</evidence>
<reference evidence="1 2" key="1">
    <citation type="submission" date="2018-10" db="EMBL/GenBank/DDBJ databases">
        <title>A high-quality apple genome assembly.</title>
        <authorList>
            <person name="Hu J."/>
        </authorList>
    </citation>
    <scope>NUCLEOTIDE SEQUENCE [LARGE SCALE GENOMIC DNA]</scope>
    <source>
        <strain evidence="2">cv. HFTH1</strain>
        <tissue evidence="1">Young leaf</tissue>
    </source>
</reference>
<comment type="caution">
    <text evidence="1">The sequence shown here is derived from an EMBL/GenBank/DDBJ whole genome shotgun (WGS) entry which is preliminary data.</text>
</comment>
<keyword evidence="2" id="KW-1185">Reference proteome</keyword>
<organism evidence="1 2">
    <name type="scientific">Malus domestica</name>
    <name type="common">Apple</name>
    <name type="synonym">Pyrus malus</name>
    <dbReference type="NCBI Taxonomy" id="3750"/>
    <lineage>
        <taxon>Eukaryota</taxon>
        <taxon>Viridiplantae</taxon>
        <taxon>Streptophyta</taxon>
        <taxon>Embryophyta</taxon>
        <taxon>Tracheophyta</taxon>
        <taxon>Spermatophyta</taxon>
        <taxon>Magnoliopsida</taxon>
        <taxon>eudicotyledons</taxon>
        <taxon>Gunneridae</taxon>
        <taxon>Pentapetalae</taxon>
        <taxon>rosids</taxon>
        <taxon>fabids</taxon>
        <taxon>Rosales</taxon>
        <taxon>Rosaceae</taxon>
        <taxon>Amygdaloideae</taxon>
        <taxon>Maleae</taxon>
        <taxon>Malus</taxon>
    </lineage>
</organism>